<feature type="signal peptide" evidence="1">
    <location>
        <begin position="1"/>
        <end position="23"/>
    </location>
</feature>
<gene>
    <name evidence="2" type="ORF">BDV28DRAFT_112222</name>
</gene>
<dbReference type="AlphaFoldDB" id="A0A5N6Z8X9"/>
<reference evidence="3" key="1">
    <citation type="submission" date="2019-04" db="EMBL/GenBank/DDBJ databases">
        <title>Friends and foes A comparative genomics studyof 23 Aspergillus species from section Flavi.</title>
        <authorList>
            <consortium name="DOE Joint Genome Institute"/>
            <person name="Kjaerbolling I."/>
            <person name="Vesth T."/>
            <person name="Frisvad J.C."/>
            <person name="Nybo J.L."/>
            <person name="Theobald S."/>
            <person name="Kildgaard S."/>
            <person name="Isbrandt T."/>
            <person name="Kuo A."/>
            <person name="Sato A."/>
            <person name="Lyhne E.K."/>
            <person name="Kogle M.E."/>
            <person name="Wiebenga A."/>
            <person name="Kun R.S."/>
            <person name="Lubbers R.J."/>
            <person name="Makela M.R."/>
            <person name="Barry K."/>
            <person name="Chovatia M."/>
            <person name="Clum A."/>
            <person name="Daum C."/>
            <person name="Haridas S."/>
            <person name="He G."/>
            <person name="LaButti K."/>
            <person name="Lipzen A."/>
            <person name="Mondo S."/>
            <person name="Riley R."/>
            <person name="Salamov A."/>
            <person name="Simmons B.A."/>
            <person name="Magnuson J.K."/>
            <person name="Henrissat B."/>
            <person name="Mortensen U.H."/>
            <person name="Larsen T.O."/>
            <person name="Devries R.P."/>
            <person name="Grigoriev I.V."/>
            <person name="Machida M."/>
            <person name="Baker S.E."/>
            <person name="Andersen M.R."/>
        </authorList>
    </citation>
    <scope>NUCLEOTIDE SEQUENCE [LARGE SCALE GENOMIC DNA]</scope>
    <source>
        <strain evidence="3">CBS 553.77</strain>
    </source>
</reference>
<evidence type="ECO:0008006" key="4">
    <source>
        <dbReference type="Google" id="ProtNLM"/>
    </source>
</evidence>
<accession>A0A5N6Z8X9</accession>
<proteinExistence type="predicted"/>
<protein>
    <recommendedName>
        <fullName evidence="4">Cell wall protein PhiA</fullName>
    </recommendedName>
</protein>
<dbReference type="OrthoDB" id="4093325at2759"/>
<feature type="chain" id="PRO_5024905977" description="Cell wall protein PhiA" evidence="1">
    <location>
        <begin position="24"/>
        <end position="178"/>
    </location>
</feature>
<sequence length="178" mass="18214">MQLKNLALAASVVATAAASPAAAADSGSQYFGVIAIHSGSGVQNAGFNAAKGGLIAGLKDKSAGCETTNFYISEGSLYIYDNTARTQEIFVDRSGMGQGLIGYTVGVQPAPKNTERKGWAIKDTHLQFDGSDLIACATADGYKIWASAGVAAPGGYTDCVSIAARVVEIAEPVACWAT</sequence>
<keyword evidence="3" id="KW-1185">Reference proteome</keyword>
<evidence type="ECO:0000256" key="1">
    <source>
        <dbReference type="SAM" id="SignalP"/>
    </source>
</evidence>
<organism evidence="2 3">
    <name type="scientific">Aspergillus coremiiformis</name>
    <dbReference type="NCBI Taxonomy" id="138285"/>
    <lineage>
        <taxon>Eukaryota</taxon>
        <taxon>Fungi</taxon>
        <taxon>Dikarya</taxon>
        <taxon>Ascomycota</taxon>
        <taxon>Pezizomycotina</taxon>
        <taxon>Eurotiomycetes</taxon>
        <taxon>Eurotiomycetidae</taxon>
        <taxon>Eurotiales</taxon>
        <taxon>Aspergillaceae</taxon>
        <taxon>Aspergillus</taxon>
        <taxon>Aspergillus subgen. Circumdati</taxon>
    </lineage>
</organism>
<dbReference type="Proteomes" id="UP000327118">
    <property type="component" value="Unassembled WGS sequence"/>
</dbReference>
<evidence type="ECO:0000313" key="3">
    <source>
        <dbReference type="Proteomes" id="UP000327118"/>
    </source>
</evidence>
<name>A0A5N6Z8X9_9EURO</name>
<dbReference type="EMBL" id="ML739105">
    <property type="protein sequence ID" value="KAE8353169.1"/>
    <property type="molecule type" value="Genomic_DNA"/>
</dbReference>
<evidence type="ECO:0000313" key="2">
    <source>
        <dbReference type="EMBL" id="KAE8353169.1"/>
    </source>
</evidence>
<keyword evidence="1" id="KW-0732">Signal</keyword>